<reference evidence="3" key="1">
    <citation type="submission" date="2022-08" db="EMBL/GenBank/DDBJ databases">
        <title>Draft genome sequencing of Roseisolibacter agri AW1220.</title>
        <authorList>
            <person name="Tobiishi Y."/>
            <person name="Tonouchi A."/>
        </authorList>
    </citation>
    <scope>NUCLEOTIDE SEQUENCE</scope>
    <source>
        <strain evidence="3">AW1220</strain>
    </source>
</reference>
<evidence type="ECO:0000259" key="2">
    <source>
        <dbReference type="Pfam" id="PF01433"/>
    </source>
</evidence>
<dbReference type="EMBL" id="BRXS01000002">
    <property type="protein sequence ID" value="GLC24972.1"/>
    <property type="molecule type" value="Genomic_DNA"/>
</dbReference>
<feature type="transmembrane region" description="Helical" evidence="1">
    <location>
        <begin position="518"/>
        <end position="545"/>
    </location>
</feature>
<evidence type="ECO:0000313" key="4">
    <source>
        <dbReference type="Proteomes" id="UP001161325"/>
    </source>
</evidence>
<feature type="transmembrane region" description="Helical" evidence="1">
    <location>
        <begin position="441"/>
        <end position="465"/>
    </location>
</feature>
<dbReference type="InterPro" id="IPR027268">
    <property type="entry name" value="Peptidase_M4/M1_CTD_sf"/>
</dbReference>
<evidence type="ECO:0000313" key="3">
    <source>
        <dbReference type="EMBL" id="GLC24972.1"/>
    </source>
</evidence>
<feature type="transmembrane region" description="Helical" evidence="1">
    <location>
        <begin position="321"/>
        <end position="340"/>
    </location>
</feature>
<dbReference type="GO" id="GO:0008270">
    <property type="term" value="F:zinc ion binding"/>
    <property type="evidence" value="ECO:0007669"/>
    <property type="project" value="InterPro"/>
</dbReference>
<evidence type="ECO:0000256" key="1">
    <source>
        <dbReference type="SAM" id="Phobius"/>
    </source>
</evidence>
<dbReference type="AlphaFoldDB" id="A0AA37V2A6"/>
<feature type="transmembrane region" description="Helical" evidence="1">
    <location>
        <begin position="20"/>
        <end position="37"/>
    </location>
</feature>
<feature type="transmembrane region" description="Helical" evidence="1">
    <location>
        <begin position="477"/>
        <end position="498"/>
    </location>
</feature>
<feature type="transmembrane region" description="Helical" evidence="1">
    <location>
        <begin position="352"/>
        <end position="377"/>
    </location>
</feature>
<dbReference type="Pfam" id="PF01433">
    <property type="entry name" value="Peptidase_M1"/>
    <property type="match status" value="1"/>
</dbReference>
<proteinExistence type="predicted"/>
<feature type="transmembrane region" description="Helical" evidence="1">
    <location>
        <begin position="238"/>
        <end position="257"/>
    </location>
</feature>
<feature type="domain" description="Peptidase M1 membrane alanine aminopeptidase" evidence="2">
    <location>
        <begin position="868"/>
        <end position="1043"/>
    </location>
</feature>
<dbReference type="InterPro" id="IPR014782">
    <property type="entry name" value="Peptidase_M1_dom"/>
</dbReference>
<keyword evidence="1" id="KW-0472">Membrane</keyword>
<dbReference type="SUPFAM" id="SSF55486">
    <property type="entry name" value="Metalloproteases ('zincins'), catalytic domain"/>
    <property type="match status" value="1"/>
</dbReference>
<feature type="transmembrane region" description="Helical" evidence="1">
    <location>
        <begin position="143"/>
        <end position="163"/>
    </location>
</feature>
<dbReference type="RefSeq" id="WP_284349414.1">
    <property type="nucleotide sequence ID" value="NZ_BRXS01000002.1"/>
</dbReference>
<protein>
    <recommendedName>
        <fullName evidence="2">Peptidase M1 membrane alanine aminopeptidase domain-containing protein</fullName>
    </recommendedName>
</protein>
<name>A0AA37V2A6_9BACT</name>
<feature type="transmembrane region" description="Helical" evidence="1">
    <location>
        <begin position="170"/>
        <end position="187"/>
    </location>
</feature>
<dbReference type="Proteomes" id="UP001161325">
    <property type="component" value="Unassembled WGS sequence"/>
</dbReference>
<keyword evidence="4" id="KW-1185">Reference proteome</keyword>
<gene>
    <name evidence="3" type="ORF">rosag_14850</name>
</gene>
<feature type="transmembrane region" description="Helical" evidence="1">
    <location>
        <begin position="408"/>
        <end position="429"/>
    </location>
</feature>
<sequence length="1197" mass="131394">MIGEVFRFEVGYRLRQPSTWIYAAVLLGVPFLMMHAINGSSQVLNAPESVVNISAVLGGIGMLVSAGVFGDAAARDVQSRMHALFYTSPLRERDYLVGRFLGAVVVNAVLMLGVPLGLLLASVMPYMAAGKFGPVQLAAYGQAYALVLLPNLVLIGACMFAAAALARQALATYVGGIALFVLGIVAGDLTDGLSNTTVAALADPFGAAAVRVVTRFWTPAELNARLLGWPAILLWNRALWLAVALGVLATLVARFRFAHPGAGARRWWQRRPVADAMPEHVAPVHAPRVAAVGRSIPLAGRARQTLAVAVRAWREIAATRAFLVLLVGALVFVFAAGWDVGSEVFGTSTWPVTHLIAGTVLSTVLGPVMAVLVAVLAGEVVWRERDAGMGDIADAAPVPNGVALLGRFLALVAMLVVLQAVLAGAGMLLQAMQGWHRHEPLVYLKLLFGIKLVDYVLLAVLAMTVHVLVNQKYVGHLIVVLYFVSTQAAGLIGLRHAMLIYGSDPGWVWSDLNGLAPFLAGLVWFKLYWAAWAILLAVVASLFWVRGRELGVRRRLALARQRLAGPTLRAAALAVTLVLSLGGFVFYNTNVLHAYRTPDDEAARAAEYERRYKRFEDAPQPMLTAATLHVELYPAERAAELRGTFRLVNRSARPLDSLHVLLHPDVETRAVGFDRAARAVLDDSTQRYRIYALDRALAPGDSLAMTFAIAFRPRGFRNSGAPTEVTSNATYFERSWLPALGYQSRREVMDERVRREHGLPPRVQPPSAGDVEARDAGGRDVELVDVETTIGTDPRQIAITTGTLVREWREGGRRYFRYRTDAPIRFGGAILSAEYAVREARWDSIPLRVLYHPTHDVNVDRMLRSMQASLGYYSRAFGPYQFRELRIVEFPRYVSFARAHPHTIIFSEGSAFLTRIDSGDVDRTFFVVAHETAHQWWGGQVIPARAPGASMVSETLAQYSATMVLESAYGPEMARRFYDFNMDEHLRGRRVYTNRETPLLDGDRQPYVHYFKGGVAMYTLRERLGADVVNGALRRFREKYAGRHAPPPTSRALYAELRAVTPDSLRPLLSDLFEHITLWDVRADSVRAEPAAGGAYRVTLHVTAAKARADSIGRQTPIPMDELVEIGVFADSSGASGPGAPLYLKQHRIRAGQQTITVTVPRAPARAGIDPYRRLIERERDDNLAEVDATSDGSRRP</sequence>
<feature type="transmembrane region" description="Helical" evidence="1">
    <location>
        <begin position="566"/>
        <end position="587"/>
    </location>
</feature>
<dbReference type="Gene3D" id="1.10.390.10">
    <property type="entry name" value="Neutral Protease Domain 2"/>
    <property type="match status" value="1"/>
</dbReference>
<comment type="caution">
    <text evidence="3">The sequence shown here is derived from an EMBL/GenBank/DDBJ whole genome shotgun (WGS) entry which is preliminary data.</text>
</comment>
<dbReference type="GO" id="GO:0008237">
    <property type="term" value="F:metallopeptidase activity"/>
    <property type="evidence" value="ECO:0007669"/>
    <property type="project" value="InterPro"/>
</dbReference>
<accession>A0AA37V2A6</accession>
<feature type="transmembrane region" description="Helical" evidence="1">
    <location>
        <begin position="49"/>
        <end position="74"/>
    </location>
</feature>
<organism evidence="3 4">
    <name type="scientific">Roseisolibacter agri</name>
    <dbReference type="NCBI Taxonomy" id="2014610"/>
    <lineage>
        <taxon>Bacteria</taxon>
        <taxon>Pseudomonadati</taxon>
        <taxon>Gemmatimonadota</taxon>
        <taxon>Gemmatimonadia</taxon>
        <taxon>Gemmatimonadales</taxon>
        <taxon>Gemmatimonadaceae</taxon>
        <taxon>Roseisolibacter</taxon>
    </lineage>
</organism>
<keyword evidence="1" id="KW-1133">Transmembrane helix</keyword>
<feature type="transmembrane region" description="Helical" evidence="1">
    <location>
        <begin position="95"/>
        <end position="123"/>
    </location>
</feature>
<keyword evidence="1" id="KW-0812">Transmembrane</keyword>